<proteinExistence type="predicted"/>
<name>A0ABN3X3U6_STRTU</name>
<dbReference type="SUPFAM" id="SSF110221">
    <property type="entry name" value="AbfB domain"/>
    <property type="match status" value="1"/>
</dbReference>
<dbReference type="Gene3D" id="2.80.10.50">
    <property type="match status" value="1"/>
</dbReference>
<accession>A0ABN3X3U6</accession>
<dbReference type="RefSeq" id="WP_344964550.1">
    <property type="nucleotide sequence ID" value="NZ_BAAAXZ010000134.1"/>
</dbReference>
<sequence length="100" mass="11072">MDAKRKQAEREEATWVVVPALASPGCFSFESVRQQGYYLRKEHNGAGVRVSADDGTAEFREDATWCPRSGRAGTGTSFEAASGWAWLEHNRGELWVSLPP</sequence>
<dbReference type="InterPro" id="IPR007934">
    <property type="entry name" value="AbfB_ABD"/>
</dbReference>
<organism evidence="2 3">
    <name type="scientific">Streptomyces thioluteus</name>
    <dbReference type="NCBI Taxonomy" id="66431"/>
    <lineage>
        <taxon>Bacteria</taxon>
        <taxon>Bacillati</taxon>
        <taxon>Actinomycetota</taxon>
        <taxon>Actinomycetes</taxon>
        <taxon>Kitasatosporales</taxon>
        <taxon>Streptomycetaceae</taxon>
        <taxon>Streptomyces</taxon>
    </lineage>
</organism>
<dbReference type="InterPro" id="IPR036195">
    <property type="entry name" value="AbfB_ABD_sf"/>
</dbReference>
<dbReference type="EMBL" id="BAAAXZ010000134">
    <property type="protein sequence ID" value="GAA2936777.1"/>
    <property type="molecule type" value="Genomic_DNA"/>
</dbReference>
<protein>
    <recommendedName>
        <fullName evidence="1">Alpha-L-arabinofuranosidase B arabinose-binding domain-containing protein</fullName>
    </recommendedName>
</protein>
<evidence type="ECO:0000259" key="1">
    <source>
        <dbReference type="Pfam" id="PF05270"/>
    </source>
</evidence>
<dbReference type="Proteomes" id="UP001501102">
    <property type="component" value="Unassembled WGS sequence"/>
</dbReference>
<comment type="caution">
    <text evidence="2">The sequence shown here is derived from an EMBL/GenBank/DDBJ whole genome shotgun (WGS) entry which is preliminary data.</text>
</comment>
<dbReference type="Pfam" id="PF05270">
    <property type="entry name" value="AbfB"/>
    <property type="match status" value="1"/>
</dbReference>
<evidence type="ECO:0000313" key="3">
    <source>
        <dbReference type="Proteomes" id="UP001501102"/>
    </source>
</evidence>
<reference evidence="2 3" key="1">
    <citation type="journal article" date="2019" name="Int. J. Syst. Evol. Microbiol.">
        <title>The Global Catalogue of Microorganisms (GCM) 10K type strain sequencing project: providing services to taxonomists for standard genome sequencing and annotation.</title>
        <authorList>
            <consortium name="The Broad Institute Genomics Platform"/>
            <consortium name="The Broad Institute Genome Sequencing Center for Infectious Disease"/>
            <person name="Wu L."/>
            <person name="Ma J."/>
        </authorList>
    </citation>
    <scope>NUCLEOTIDE SEQUENCE [LARGE SCALE GENOMIC DNA]</scope>
    <source>
        <strain evidence="2 3">JCM 4087</strain>
    </source>
</reference>
<feature type="domain" description="Alpha-L-arabinofuranosidase B arabinose-binding" evidence="1">
    <location>
        <begin position="4"/>
        <end position="96"/>
    </location>
</feature>
<keyword evidence="3" id="KW-1185">Reference proteome</keyword>
<evidence type="ECO:0000313" key="2">
    <source>
        <dbReference type="EMBL" id="GAA2936777.1"/>
    </source>
</evidence>
<gene>
    <name evidence="2" type="ORF">GCM10020221_35660</name>
</gene>